<proteinExistence type="predicted"/>
<dbReference type="GO" id="GO:0003700">
    <property type="term" value="F:DNA-binding transcription factor activity"/>
    <property type="evidence" value="ECO:0007669"/>
    <property type="project" value="InterPro"/>
</dbReference>
<evidence type="ECO:0000313" key="1">
    <source>
        <dbReference type="EMBL" id="KAK1366630.1"/>
    </source>
</evidence>
<protein>
    <recommendedName>
        <fullName evidence="3">AP2/ERF domain-containing protein</fullName>
    </recommendedName>
</protein>
<dbReference type="AlphaFoldDB" id="A0AAD8M8Z4"/>
<evidence type="ECO:0008006" key="3">
    <source>
        <dbReference type="Google" id="ProtNLM"/>
    </source>
</evidence>
<comment type="caution">
    <text evidence="1">The sequence shown here is derived from an EMBL/GenBank/DDBJ whole genome shotgun (WGS) entry which is preliminary data.</text>
</comment>
<keyword evidence="2" id="KW-1185">Reference proteome</keyword>
<dbReference type="PANTHER" id="PTHR31839">
    <property type="entry name" value="DEHYDRATION-RESPONSIVE ELEMENT-BINDING PROTEIN 1D"/>
    <property type="match status" value="1"/>
</dbReference>
<reference evidence="1" key="1">
    <citation type="submission" date="2023-02" db="EMBL/GenBank/DDBJ databases">
        <title>Genome of toxic invasive species Heracleum sosnowskyi carries increased number of genes despite the absence of recent whole-genome duplications.</title>
        <authorList>
            <person name="Schelkunov M."/>
            <person name="Shtratnikova V."/>
            <person name="Makarenko M."/>
            <person name="Klepikova A."/>
            <person name="Omelchenko D."/>
            <person name="Novikova G."/>
            <person name="Obukhova E."/>
            <person name="Bogdanov V."/>
            <person name="Penin A."/>
            <person name="Logacheva M."/>
        </authorList>
    </citation>
    <scope>NUCLEOTIDE SEQUENCE</scope>
    <source>
        <strain evidence="1">Hsosn_3</strain>
        <tissue evidence="1">Leaf</tissue>
    </source>
</reference>
<dbReference type="InterPro" id="IPR045277">
    <property type="entry name" value="DRE1A-I"/>
</dbReference>
<reference evidence="1" key="2">
    <citation type="submission" date="2023-05" db="EMBL/GenBank/DDBJ databases">
        <authorList>
            <person name="Schelkunov M.I."/>
        </authorList>
    </citation>
    <scope>NUCLEOTIDE SEQUENCE</scope>
    <source>
        <strain evidence="1">Hsosn_3</strain>
        <tissue evidence="1">Leaf</tissue>
    </source>
</reference>
<dbReference type="Proteomes" id="UP001237642">
    <property type="component" value="Unassembled WGS sequence"/>
</dbReference>
<dbReference type="EMBL" id="JAUIZM010000009">
    <property type="protein sequence ID" value="KAK1366630.1"/>
    <property type="molecule type" value="Genomic_DNA"/>
</dbReference>
<sequence>MAARAHDVAAIALRGRNACLNFADSWRLPVLASSEAKDIQKAAAEAAEAFRPSKNDNATESTSSETLELQQYRHAGRCISIIDKGTFLVSEFKGSMECEPGRGHQHSVNSSNTRLGEHKVDLVDFSDRALQIGVNGHSKVEVGGFLRDDKNKVQMTNQSKDSRD</sequence>
<gene>
    <name evidence="1" type="ORF">POM88_042191</name>
</gene>
<name>A0AAD8M8Z4_9APIA</name>
<organism evidence="1 2">
    <name type="scientific">Heracleum sosnowskyi</name>
    <dbReference type="NCBI Taxonomy" id="360622"/>
    <lineage>
        <taxon>Eukaryota</taxon>
        <taxon>Viridiplantae</taxon>
        <taxon>Streptophyta</taxon>
        <taxon>Embryophyta</taxon>
        <taxon>Tracheophyta</taxon>
        <taxon>Spermatophyta</taxon>
        <taxon>Magnoliopsida</taxon>
        <taxon>eudicotyledons</taxon>
        <taxon>Gunneridae</taxon>
        <taxon>Pentapetalae</taxon>
        <taxon>asterids</taxon>
        <taxon>campanulids</taxon>
        <taxon>Apiales</taxon>
        <taxon>Apiaceae</taxon>
        <taxon>Apioideae</taxon>
        <taxon>apioid superclade</taxon>
        <taxon>Tordylieae</taxon>
        <taxon>Tordyliinae</taxon>
        <taxon>Heracleum</taxon>
    </lineage>
</organism>
<accession>A0AAD8M8Z4</accession>
<dbReference type="PANTHER" id="PTHR31839:SF2">
    <property type="entry name" value="DEHYDRATION-RESPONSIVE ELEMENT-BINDING PROTEIN 1D"/>
    <property type="match status" value="1"/>
</dbReference>
<evidence type="ECO:0000313" key="2">
    <source>
        <dbReference type="Proteomes" id="UP001237642"/>
    </source>
</evidence>